<gene>
    <name evidence="1" type="ORF">OIU84_018553</name>
</gene>
<proteinExistence type="predicted"/>
<organism evidence="1 2">
    <name type="scientific">Salix udensis</name>
    <dbReference type="NCBI Taxonomy" id="889485"/>
    <lineage>
        <taxon>Eukaryota</taxon>
        <taxon>Viridiplantae</taxon>
        <taxon>Streptophyta</taxon>
        <taxon>Embryophyta</taxon>
        <taxon>Tracheophyta</taxon>
        <taxon>Spermatophyta</taxon>
        <taxon>Magnoliopsida</taxon>
        <taxon>eudicotyledons</taxon>
        <taxon>Gunneridae</taxon>
        <taxon>Pentapetalae</taxon>
        <taxon>rosids</taxon>
        <taxon>fabids</taxon>
        <taxon>Malpighiales</taxon>
        <taxon>Salicaceae</taxon>
        <taxon>Saliceae</taxon>
        <taxon>Salix</taxon>
    </lineage>
</organism>
<dbReference type="Proteomes" id="UP001162972">
    <property type="component" value="Chromosome 10"/>
</dbReference>
<dbReference type="EMBL" id="JAPFFJ010000003">
    <property type="protein sequence ID" value="KAJ6431079.1"/>
    <property type="molecule type" value="Genomic_DNA"/>
</dbReference>
<evidence type="ECO:0000313" key="1">
    <source>
        <dbReference type="EMBL" id="KAJ6431079.1"/>
    </source>
</evidence>
<dbReference type="AlphaFoldDB" id="A0AAD6KWS4"/>
<name>A0AAD6KWS4_9ROSI</name>
<keyword evidence="2" id="KW-1185">Reference proteome</keyword>
<protein>
    <submittedName>
        <fullName evidence="1">Uncharacterized protein</fullName>
    </submittedName>
</protein>
<comment type="caution">
    <text evidence="1">The sequence shown here is derived from an EMBL/GenBank/DDBJ whole genome shotgun (WGS) entry which is preliminary data.</text>
</comment>
<accession>A0AAD6KWS4</accession>
<reference evidence="1 2" key="1">
    <citation type="journal article" date="2023" name="Int. J. Mol. Sci.">
        <title>De Novo Assembly and Annotation of 11 Diverse Shrub Willow (Salix) Genomes Reveals Novel Gene Organization in Sex-Linked Regions.</title>
        <authorList>
            <person name="Hyden B."/>
            <person name="Feng K."/>
            <person name="Yates T.B."/>
            <person name="Jawdy S."/>
            <person name="Cereghino C."/>
            <person name="Smart L.B."/>
            <person name="Muchero W."/>
        </authorList>
    </citation>
    <scope>NUCLEOTIDE SEQUENCE [LARGE SCALE GENOMIC DNA]</scope>
    <source>
        <tissue evidence="1">Shoot tip</tissue>
    </source>
</reference>
<evidence type="ECO:0000313" key="2">
    <source>
        <dbReference type="Proteomes" id="UP001162972"/>
    </source>
</evidence>
<sequence>MLFLLSCSFLKSLESIACVARDLAITG</sequence>